<organism evidence="2 3">
    <name type="scientific">Lithospermum erythrorhizon</name>
    <name type="common">Purple gromwell</name>
    <name type="synonym">Lithospermum officinale var. erythrorhizon</name>
    <dbReference type="NCBI Taxonomy" id="34254"/>
    <lineage>
        <taxon>Eukaryota</taxon>
        <taxon>Viridiplantae</taxon>
        <taxon>Streptophyta</taxon>
        <taxon>Embryophyta</taxon>
        <taxon>Tracheophyta</taxon>
        <taxon>Spermatophyta</taxon>
        <taxon>Magnoliopsida</taxon>
        <taxon>eudicotyledons</taxon>
        <taxon>Gunneridae</taxon>
        <taxon>Pentapetalae</taxon>
        <taxon>asterids</taxon>
        <taxon>lamiids</taxon>
        <taxon>Boraginales</taxon>
        <taxon>Boraginaceae</taxon>
        <taxon>Boraginoideae</taxon>
        <taxon>Lithospermeae</taxon>
        <taxon>Lithospermum</taxon>
    </lineage>
</organism>
<dbReference type="AlphaFoldDB" id="A0AAV3Q9U7"/>
<sequence length="250" mass="28641">MKKRPPKNHTPQTPPPTNWLDNIEHDCLRVAIPKGPRFQADVPGWSFQTKEETLKNYDAESSRWLGTKVWEPEKNSQVYKNENTELDIDAIGKGRPAFCSCELPGSVECVDIHLNDKRKELQRELGPAFWKWKLSEMGKEAAKLWTVGEQKAFESIVKANPISEGKSFLNPAVESLRSQTRQSIVNYYFNVYLPRRMGMQIRSGCKTIDTDDEGPVESPRSKSSRKRCHVDIVTSDSSPLLKNRYMTGRR</sequence>
<dbReference type="EMBL" id="BAABME010003823">
    <property type="protein sequence ID" value="GAA0160260.1"/>
    <property type="molecule type" value="Genomic_DNA"/>
</dbReference>
<evidence type="ECO:0000313" key="3">
    <source>
        <dbReference type="Proteomes" id="UP001454036"/>
    </source>
</evidence>
<accession>A0AAV3Q9U7</accession>
<dbReference type="PANTHER" id="PTHR46872:SF10">
    <property type="entry name" value="MYB-LIKE DOMAIN-CONTAINING PROTEIN"/>
    <property type="match status" value="1"/>
</dbReference>
<gene>
    <name evidence="2" type="ORF">LIER_16853</name>
</gene>
<keyword evidence="3" id="KW-1185">Reference proteome</keyword>
<proteinExistence type="predicted"/>
<protein>
    <submittedName>
        <fullName evidence="2">Uncharacterized protein</fullName>
    </submittedName>
</protein>
<evidence type="ECO:0000256" key="1">
    <source>
        <dbReference type="SAM" id="MobiDB-lite"/>
    </source>
</evidence>
<comment type="caution">
    <text evidence="2">The sequence shown here is derived from an EMBL/GenBank/DDBJ whole genome shotgun (WGS) entry which is preliminary data.</text>
</comment>
<reference evidence="2 3" key="1">
    <citation type="submission" date="2024-01" db="EMBL/GenBank/DDBJ databases">
        <title>The complete chloroplast genome sequence of Lithospermum erythrorhizon: insights into the phylogenetic relationship among Boraginaceae species and the maternal lineages of purple gromwells.</title>
        <authorList>
            <person name="Okada T."/>
            <person name="Watanabe K."/>
        </authorList>
    </citation>
    <scope>NUCLEOTIDE SEQUENCE [LARGE SCALE GENOMIC DNA]</scope>
</reference>
<name>A0AAV3Q9U7_LITER</name>
<feature type="region of interest" description="Disordered" evidence="1">
    <location>
        <begin position="206"/>
        <end position="227"/>
    </location>
</feature>
<dbReference type="PANTHER" id="PTHR46872">
    <property type="entry name" value="DNA BINDING PROTEIN"/>
    <property type="match status" value="1"/>
</dbReference>
<dbReference type="Proteomes" id="UP001454036">
    <property type="component" value="Unassembled WGS sequence"/>
</dbReference>
<evidence type="ECO:0000313" key="2">
    <source>
        <dbReference type="EMBL" id="GAA0160260.1"/>
    </source>
</evidence>